<proteinExistence type="predicted"/>
<dbReference type="InterPro" id="IPR007709">
    <property type="entry name" value="N-FG_amidohydro"/>
</dbReference>
<dbReference type="Gene3D" id="3.40.630.40">
    <property type="entry name" value="Zn-dependent exopeptidases"/>
    <property type="match status" value="1"/>
</dbReference>
<evidence type="ECO:0000313" key="1">
    <source>
        <dbReference type="EMBL" id="GBQ90050.1"/>
    </source>
</evidence>
<dbReference type="SUPFAM" id="SSF53187">
    <property type="entry name" value="Zn-dependent exopeptidases"/>
    <property type="match status" value="1"/>
</dbReference>
<organism evidence="1 2">
    <name type="scientific">Asaia krungthepensis NRIC 0535</name>
    <dbReference type="NCBI Taxonomy" id="1307925"/>
    <lineage>
        <taxon>Bacteria</taxon>
        <taxon>Pseudomonadati</taxon>
        <taxon>Pseudomonadota</taxon>
        <taxon>Alphaproteobacteria</taxon>
        <taxon>Acetobacterales</taxon>
        <taxon>Acetobacteraceae</taxon>
        <taxon>Asaia</taxon>
    </lineage>
</organism>
<dbReference type="RefSeq" id="WP_264815841.1">
    <property type="nucleotide sequence ID" value="NZ_BAPV01000016.1"/>
</dbReference>
<evidence type="ECO:0000313" key="2">
    <source>
        <dbReference type="Proteomes" id="UP001062776"/>
    </source>
</evidence>
<dbReference type="NCBIfam" id="TIGR02017">
    <property type="entry name" value="hutG_amidohyd"/>
    <property type="match status" value="1"/>
</dbReference>
<dbReference type="Pfam" id="PF05013">
    <property type="entry name" value="FGase"/>
    <property type="match status" value="1"/>
</dbReference>
<comment type="caution">
    <text evidence="1">The sequence shown here is derived from an EMBL/GenBank/DDBJ whole genome shotgun (WGS) entry which is preliminary data.</text>
</comment>
<reference evidence="1" key="1">
    <citation type="submission" date="2013-04" db="EMBL/GenBank/DDBJ databases">
        <title>The genome sequencing project of 58 acetic acid bacteria.</title>
        <authorList>
            <person name="Okamoto-Kainuma A."/>
            <person name="Ishikawa M."/>
            <person name="Umino S."/>
            <person name="Koizumi Y."/>
            <person name="Shiwa Y."/>
            <person name="Yoshikawa H."/>
            <person name="Matsutani M."/>
            <person name="Matsushita K."/>
        </authorList>
    </citation>
    <scope>NUCLEOTIDE SEQUENCE</scope>
    <source>
        <strain evidence="1">NRIC 0535</strain>
    </source>
</reference>
<name>A0ABQ0Q3T8_9PROT</name>
<sequence>MSETSVFTLTRGESPVLIALPHNGILLAPGMEARMSATGLARPDTDWHMERVYDFAPELGMGVIAAKYSRYVIDLNRGPDDATLYPGRPKTGLVPEFSFDGDDLYRPGEIPAEDEIAHRLETYWKPYHAALEAELERLRGIWGWAVLWDGHSIRSVVPRLFEGQLPDLNLGTNDGASCDVRLTDALGRLLAGQSSLTTIVNGRFKGGYTTRHYGQPSRNIHAIQMEMAQSTYMAHEQAPWTIDESRLGETQTVLLSLMRYLTTWRPSPG</sequence>
<dbReference type="InterPro" id="IPR010247">
    <property type="entry name" value="HutG_amidohyd"/>
</dbReference>
<dbReference type="EMBL" id="BAPV01000016">
    <property type="protein sequence ID" value="GBQ90050.1"/>
    <property type="molecule type" value="Genomic_DNA"/>
</dbReference>
<protein>
    <submittedName>
        <fullName evidence="1">N-formylglutamate amidohydrolase</fullName>
    </submittedName>
</protein>
<gene>
    <name evidence="1" type="ORF">AA0535_1946</name>
</gene>
<dbReference type="Proteomes" id="UP001062776">
    <property type="component" value="Unassembled WGS sequence"/>
</dbReference>
<accession>A0ABQ0Q3T8</accession>
<keyword evidence="2" id="KW-1185">Reference proteome</keyword>